<reference evidence="8" key="1">
    <citation type="journal article" date="2019" name="Int. J. Syst. Evol. Microbiol.">
        <title>The Global Catalogue of Microorganisms (GCM) 10K type strain sequencing project: providing services to taxonomists for standard genome sequencing and annotation.</title>
        <authorList>
            <consortium name="The Broad Institute Genomics Platform"/>
            <consortium name="The Broad Institute Genome Sequencing Center for Infectious Disease"/>
            <person name="Wu L."/>
            <person name="Ma J."/>
        </authorList>
    </citation>
    <scope>NUCLEOTIDE SEQUENCE [LARGE SCALE GENOMIC DNA]</scope>
    <source>
        <strain evidence="8">KCTC 42087</strain>
    </source>
</reference>
<dbReference type="Pfam" id="PF16859">
    <property type="entry name" value="TetR_C_11"/>
    <property type="match status" value="1"/>
</dbReference>
<dbReference type="RefSeq" id="WP_378281071.1">
    <property type="nucleotide sequence ID" value="NZ_JBHSON010000008.1"/>
</dbReference>
<evidence type="ECO:0000313" key="8">
    <source>
        <dbReference type="Proteomes" id="UP001596074"/>
    </source>
</evidence>
<organism evidence="7 8">
    <name type="scientific">Actinomadura rugatobispora</name>
    <dbReference type="NCBI Taxonomy" id="1994"/>
    <lineage>
        <taxon>Bacteria</taxon>
        <taxon>Bacillati</taxon>
        <taxon>Actinomycetota</taxon>
        <taxon>Actinomycetes</taxon>
        <taxon>Streptosporangiales</taxon>
        <taxon>Thermomonosporaceae</taxon>
        <taxon>Actinomadura</taxon>
    </lineage>
</organism>
<evidence type="ECO:0000259" key="6">
    <source>
        <dbReference type="PROSITE" id="PS50977"/>
    </source>
</evidence>
<dbReference type="SUPFAM" id="SSF46689">
    <property type="entry name" value="Homeodomain-like"/>
    <property type="match status" value="1"/>
</dbReference>
<evidence type="ECO:0000256" key="1">
    <source>
        <dbReference type="ARBA" id="ARBA00023015"/>
    </source>
</evidence>
<evidence type="ECO:0000256" key="3">
    <source>
        <dbReference type="ARBA" id="ARBA00023163"/>
    </source>
</evidence>
<dbReference type="Pfam" id="PF00440">
    <property type="entry name" value="TetR_N"/>
    <property type="match status" value="1"/>
</dbReference>
<comment type="caution">
    <text evidence="7">The sequence shown here is derived from an EMBL/GenBank/DDBJ whole genome shotgun (WGS) entry which is preliminary data.</text>
</comment>
<dbReference type="InterPro" id="IPR036271">
    <property type="entry name" value="Tet_transcr_reg_TetR-rel_C_sf"/>
</dbReference>
<dbReference type="Proteomes" id="UP001596074">
    <property type="component" value="Unassembled WGS sequence"/>
</dbReference>
<dbReference type="PROSITE" id="PS01081">
    <property type="entry name" value="HTH_TETR_1"/>
    <property type="match status" value="1"/>
</dbReference>
<dbReference type="InterPro" id="IPR050109">
    <property type="entry name" value="HTH-type_TetR-like_transc_reg"/>
</dbReference>
<gene>
    <name evidence="7" type="ORF">ACFPZN_07500</name>
</gene>
<keyword evidence="8" id="KW-1185">Reference proteome</keyword>
<dbReference type="PANTHER" id="PTHR30055:SF149">
    <property type="entry name" value="TETR-FAMILY TRANSCRIPTIONAL REGULATOR"/>
    <property type="match status" value="1"/>
</dbReference>
<proteinExistence type="predicted"/>
<feature type="region of interest" description="Disordered" evidence="5">
    <location>
        <begin position="203"/>
        <end position="224"/>
    </location>
</feature>
<dbReference type="Gene3D" id="1.10.10.60">
    <property type="entry name" value="Homeodomain-like"/>
    <property type="match status" value="1"/>
</dbReference>
<accession>A0ABW0ZXA1</accession>
<evidence type="ECO:0000313" key="7">
    <source>
        <dbReference type="EMBL" id="MFC5745445.1"/>
    </source>
</evidence>
<dbReference type="InterPro" id="IPR009057">
    <property type="entry name" value="Homeodomain-like_sf"/>
</dbReference>
<dbReference type="SUPFAM" id="SSF48498">
    <property type="entry name" value="Tetracyclin repressor-like, C-terminal domain"/>
    <property type="match status" value="1"/>
</dbReference>
<feature type="DNA-binding region" description="H-T-H motif" evidence="4">
    <location>
        <begin position="36"/>
        <end position="55"/>
    </location>
</feature>
<dbReference type="Gene3D" id="1.10.357.10">
    <property type="entry name" value="Tetracycline Repressor, domain 2"/>
    <property type="match status" value="1"/>
</dbReference>
<dbReference type="InterPro" id="IPR023772">
    <property type="entry name" value="DNA-bd_HTH_TetR-type_CS"/>
</dbReference>
<dbReference type="PANTHER" id="PTHR30055">
    <property type="entry name" value="HTH-TYPE TRANSCRIPTIONAL REGULATOR RUTR"/>
    <property type="match status" value="1"/>
</dbReference>
<name>A0ABW0ZXA1_9ACTN</name>
<keyword evidence="3" id="KW-0804">Transcription</keyword>
<evidence type="ECO:0000256" key="2">
    <source>
        <dbReference type="ARBA" id="ARBA00023125"/>
    </source>
</evidence>
<dbReference type="InterPro" id="IPR011075">
    <property type="entry name" value="TetR_C"/>
</dbReference>
<dbReference type="PRINTS" id="PR00455">
    <property type="entry name" value="HTHTETR"/>
</dbReference>
<evidence type="ECO:0000256" key="4">
    <source>
        <dbReference type="PROSITE-ProRule" id="PRU00335"/>
    </source>
</evidence>
<dbReference type="PROSITE" id="PS50977">
    <property type="entry name" value="HTH_TETR_2"/>
    <property type="match status" value="1"/>
</dbReference>
<keyword evidence="2 4" id="KW-0238">DNA-binding</keyword>
<sequence>MYGGGVMAVGRGRAREEAILLATLELLAEVGYDQMTMDAVAVRARASKATIYRRWPGKAELVVAAVRRHAGGPAAAVPDTGELRADLLAVLGIMREGLTGQDAALLLGLMIAMRRDEELARTVRAQVVGDKRELFGVVAGRAVERGELPAAAAPPAVAMSAEVASAMLLSRVMVTAEPLDEAFLCRLVDQVLLPLLLRRPPAATAAGETDEADETTGGGADAPG</sequence>
<dbReference type="EMBL" id="JBHSON010000008">
    <property type="protein sequence ID" value="MFC5745445.1"/>
    <property type="molecule type" value="Genomic_DNA"/>
</dbReference>
<dbReference type="InterPro" id="IPR001647">
    <property type="entry name" value="HTH_TetR"/>
</dbReference>
<keyword evidence="1" id="KW-0805">Transcription regulation</keyword>
<protein>
    <submittedName>
        <fullName evidence="7">TetR/AcrR family transcriptional regulator</fullName>
    </submittedName>
</protein>
<evidence type="ECO:0000256" key="5">
    <source>
        <dbReference type="SAM" id="MobiDB-lite"/>
    </source>
</evidence>
<feature type="domain" description="HTH tetR-type" evidence="6">
    <location>
        <begin position="13"/>
        <end position="73"/>
    </location>
</feature>